<feature type="compositionally biased region" description="Acidic residues" evidence="1">
    <location>
        <begin position="109"/>
        <end position="120"/>
    </location>
</feature>
<gene>
    <name evidence="2" type="ORF">FCC1311_093902</name>
</gene>
<dbReference type="InParanoid" id="A0A2R5GQK5"/>
<comment type="caution">
    <text evidence="2">The sequence shown here is derived from an EMBL/GenBank/DDBJ whole genome shotgun (WGS) entry which is preliminary data.</text>
</comment>
<accession>A0A2R5GQK5</accession>
<evidence type="ECO:0000313" key="3">
    <source>
        <dbReference type="Proteomes" id="UP000241890"/>
    </source>
</evidence>
<feature type="region of interest" description="Disordered" evidence="1">
    <location>
        <begin position="104"/>
        <end position="123"/>
    </location>
</feature>
<dbReference type="EMBL" id="BEYU01000145">
    <property type="protein sequence ID" value="GBG33166.1"/>
    <property type="molecule type" value="Genomic_DNA"/>
</dbReference>
<organism evidence="2 3">
    <name type="scientific">Hondaea fermentalgiana</name>
    <dbReference type="NCBI Taxonomy" id="2315210"/>
    <lineage>
        <taxon>Eukaryota</taxon>
        <taxon>Sar</taxon>
        <taxon>Stramenopiles</taxon>
        <taxon>Bigyra</taxon>
        <taxon>Labyrinthulomycetes</taxon>
        <taxon>Thraustochytrida</taxon>
        <taxon>Thraustochytriidae</taxon>
        <taxon>Hondaea</taxon>
    </lineage>
</organism>
<sequence length="383" mass="42682">MEVLSPEPSTPKLQAGTRRPRSSGLREQKRTAEDMRAELESYMDHVRTVATLGDDFEEKVSFALKSDQAAQALVEQDKMDEKLAAGKKKIAKLDEKLLALEKRAAEAEGMSDDEDDEEDDVSRSKVVPGAFELHFESSLAVQDIPASNRNNNDYAESDDYVTRNIQLARTSSRLMTPHDEARVEELLLLADYDDDHDHKEEKVDLFEEGKSASTRDFAQDLEEQDDGEKAHFGTLARYGELPDAKMQSESIRSRLRLLVGPTEWETKSFFLTEDDEPPADQADDCRASVRSDSALSRVADSQKEAKQRLKEIDEALQYAAQTDADMALQVQCDLHVLLSDAERSVQEHGLASKDAITKLLCTLGVRSPTFALSNSPAPVDTDS</sequence>
<evidence type="ECO:0008006" key="4">
    <source>
        <dbReference type="Google" id="ProtNLM"/>
    </source>
</evidence>
<dbReference type="Proteomes" id="UP000241890">
    <property type="component" value="Unassembled WGS sequence"/>
</dbReference>
<proteinExistence type="predicted"/>
<keyword evidence="3" id="KW-1185">Reference proteome</keyword>
<reference evidence="2 3" key="1">
    <citation type="submission" date="2017-12" db="EMBL/GenBank/DDBJ databases">
        <title>Sequencing, de novo assembly and annotation of complete genome of a new Thraustochytrid species, strain FCC1311.</title>
        <authorList>
            <person name="Sedici K."/>
            <person name="Godart F."/>
            <person name="Aiese Cigliano R."/>
            <person name="Sanseverino W."/>
            <person name="Barakat M."/>
            <person name="Ortet P."/>
            <person name="Marechal E."/>
            <person name="Cagnac O."/>
            <person name="Amato A."/>
        </authorList>
    </citation>
    <scope>NUCLEOTIDE SEQUENCE [LARGE SCALE GENOMIC DNA]</scope>
</reference>
<evidence type="ECO:0000256" key="1">
    <source>
        <dbReference type="SAM" id="MobiDB-lite"/>
    </source>
</evidence>
<name>A0A2R5GQK5_9STRA</name>
<feature type="region of interest" description="Disordered" evidence="1">
    <location>
        <begin position="1"/>
        <end position="31"/>
    </location>
</feature>
<protein>
    <recommendedName>
        <fullName evidence="4">Fibrous sheath-interacting protein 1</fullName>
    </recommendedName>
</protein>
<dbReference type="AlphaFoldDB" id="A0A2R5GQK5"/>
<evidence type="ECO:0000313" key="2">
    <source>
        <dbReference type="EMBL" id="GBG33166.1"/>
    </source>
</evidence>